<evidence type="ECO:0000256" key="3">
    <source>
        <dbReference type="ARBA" id="ARBA00023163"/>
    </source>
</evidence>
<organism evidence="6 7">
    <name type="scientific">Prauserella flavalba</name>
    <dbReference type="NCBI Taxonomy" id="1477506"/>
    <lineage>
        <taxon>Bacteria</taxon>
        <taxon>Bacillati</taxon>
        <taxon>Actinomycetota</taxon>
        <taxon>Actinomycetes</taxon>
        <taxon>Pseudonocardiales</taxon>
        <taxon>Pseudonocardiaceae</taxon>
        <taxon>Prauserella</taxon>
    </lineage>
</organism>
<evidence type="ECO:0000256" key="1">
    <source>
        <dbReference type="ARBA" id="ARBA00023015"/>
    </source>
</evidence>
<evidence type="ECO:0000259" key="5">
    <source>
        <dbReference type="PROSITE" id="PS50977"/>
    </source>
</evidence>
<comment type="caution">
    <text evidence="6">The sequence shown here is derived from an EMBL/GenBank/DDBJ whole genome shotgun (WGS) entry which is preliminary data.</text>
</comment>
<gene>
    <name evidence="6" type="ORF">BA062_29755</name>
</gene>
<dbReference type="PRINTS" id="PR00455">
    <property type="entry name" value="HTHTETR"/>
</dbReference>
<dbReference type="Proteomes" id="UP000247892">
    <property type="component" value="Unassembled WGS sequence"/>
</dbReference>
<feature type="DNA-binding region" description="H-T-H motif" evidence="4">
    <location>
        <begin position="29"/>
        <end position="48"/>
    </location>
</feature>
<keyword evidence="3" id="KW-0804">Transcription</keyword>
<dbReference type="InterPro" id="IPR009057">
    <property type="entry name" value="Homeodomain-like_sf"/>
</dbReference>
<dbReference type="Pfam" id="PF16859">
    <property type="entry name" value="TetR_C_11"/>
    <property type="match status" value="1"/>
</dbReference>
<dbReference type="GO" id="GO:0003700">
    <property type="term" value="F:DNA-binding transcription factor activity"/>
    <property type="evidence" value="ECO:0007669"/>
    <property type="project" value="TreeGrafter"/>
</dbReference>
<keyword evidence="1" id="KW-0805">Transcription regulation</keyword>
<dbReference type="AlphaFoldDB" id="A0A318LE97"/>
<dbReference type="Gene3D" id="1.10.357.10">
    <property type="entry name" value="Tetracycline Repressor, domain 2"/>
    <property type="match status" value="1"/>
</dbReference>
<dbReference type="Gene3D" id="1.10.10.60">
    <property type="entry name" value="Homeodomain-like"/>
    <property type="match status" value="1"/>
</dbReference>
<feature type="domain" description="HTH tetR-type" evidence="5">
    <location>
        <begin position="6"/>
        <end position="66"/>
    </location>
</feature>
<dbReference type="InterPro" id="IPR011075">
    <property type="entry name" value="TetR_C"/>
</dbReference>
<evidence type="ECO:0000256" key="2">
    <source>
        <dbReference type="ARBA" id="ARBA00023125"/>
    </source>
</evidence>
<dbReference type="PROSITE" id="PS50977">
    <property type="entry name" value="HTH_TETR_2"/>
    <property type="match status" value="1"/>
</dbReference>
<keyword evidence="2 4" id="KW-0238">DNA-binding</keyword>
<sequence length="186" mass="20029">MPASGPRRAQDVYAATLALLTEHGYDGLTIEGVAARSGVNKTTIYRWWPSKDALLGAALTDAGLLELTVPDTGSLREDLCALVEQILRLLTGRATGTVVTAVLGAATHRPELAGFTRAFFADRLRRERIVFERAAGRGELRPDADPKLVMDLLAGALWLRVLGRGETPRKASVRELVDTVLTGVTP</sequence>
<dbReference type="SUPFAM" id="SSF48498">
    <property type="entry name" value="Tetracyclin repressor-like, C-terminal domain"/>
    <property type="match status" value="1"/>
</dbReference>
<dbReference type="InterPro" id="IPR036271">
    <property type="entry name" value="Tet_transcr_reg_TetR-rel_C_sf"/>
</dbReference>
<evidence type="ECO:0000313" key="7">
    <source>
        <dbReference type="Proteomes" id="UP000247892"/>
    </source>
</evidence>
<accession>A0A318LE97</accession>
<reference evidence="6 7" key="1">
    <citation type="submission" date="2016-07" db="EMBL/GenBank/DDBJ databases">
        <title>Draft genome sequence of Prauserella sp. YIM 121212, isolated from alkaline soil.</title>
        <authorList>
            <person name="Ruckert C."/>
            <person name="Albersmeier A."/>
            <person name="Jiang C.-L."/>
            <person name="Jiang Y."/>
            <person name="Kalinowski J."/>
            <person name="Schneider O."/>
            <person name="Winkler A."/>
            <person name="Zotchev S.B."/>
        </authorList>
    </citation>
    <scope>NUCLEOTIDE SEQUENCE [LARGE SCALE GENOMIC DNA]</scope>
    <source>
        <strain evidence="6 7">YIM 121212</strain>
    </source>
</reference>
<dbReference type="EMBL" id="MASU01000013">
    <property type="protein sequence ID" value="PXY24400.1"/>
    <property type="molecule type" value="Genomic_DNA"/>
</dbReference>
<dbReference type="PANTHER" id="PTHR30055:SF148">
    <property type="entry name" value="TETR-FAMILY TRANSCRIPTIONAL REGULATOR"/>
    <property type="match status" value="1"/>
</dbReference>
<proteinExistence type="predicted"/>
<dbReference type="GO" id="GO:0000976">
    <property type="term" value="F:transcription cis-regulatory region binding"/>
    <property type="evidence" value="ECO:0007669"/>
    <property type="project" value="TreeGrafter"/>
</dbReference>
<name>A0A318LE97_9PSEU</name>
<keyword evidence="7" id="KW-1185">Reference proteome</keyword>
<protein>
    <submittedName>
        <fullName evidence="6">TetR family transcriptional regulator</fullName>
    </submittedName>
</protein>
<dbReference type="InterPro" id="IPR001647">
    <property type="entry name" value="HTH_TetR"/>
</dbReference>
<dbReference type="PANTHER" id="PTHR30055">
    <property type="entry name" value="HTH-TYPE TRANSCRIPTIONAL REGULATOR RUTR"/>
    <property type="match status" value="1"/>
</dbReference>
<dbReference type="Pfam" id="PF00440">
    <property type="entry name" value="TetR_N"/>
    <property type="match status" value="1"/>
</dbReference>
<dbReference type="SUPFAM" id="SSF46689">
    <property type="entry name" value="Homeodomain-like"/>
    <property type="match status" value="1"/>
</dbReference>
<dbReference type="InterPro" id="IPR050109">
    <property type="entry name" value="HTH-type_TetR-like_transc_reg"/>
</dbReference>
<dbReference type="RefSeq" id="WP_110342470.1">
    <property type="nucleotide sequence ID" value="NZ_MASU01000013.1"/>
</dbReference>
<evidence type="ECO:0000256" key="4">
    <source>
        <dbReference type="PROSITE-ProRule" id="PRU00335"/>
    </source>
</evidence>
<evidence type="ECO:0000313" key="6">
    <source>
        <dbReference type="EMBL" id="PXY24400.1"/>
    </source>
</evidence>
<dbReference type="OrthoDB" id="9796019at2"/>